<dbReference type="EMBL" id="MU001495">
    <property type="protein sequence ID" value="KAF2448309.1"/>
    <property type="molecule type" value="Genomic_DNA"/>
</dbReference>
<keyword evidence="2" id="KW-1185">Reference proteome</keyword>
<accession>A0A9P4UDY1</accession>
<comment type="caution">
    <text evidence="1">The sequence shown here is derived from an EMBL/GenBank/DDBJ whole genome shotgun (WGS) entry which is preliminary data.</text>
</comment>
<reference evidence="1" key="1">
    <citation type="journal article" date="2020" name="Stud. Mycol.">
        <title>101 Dothideomycetes genomes: a test case for predicting lifestyles and emergence of pathogens.</title>
        <authorList>
            <person name="Haridas S."/>
            <person name="Albert R."/>
            <person name="Binder M."/>
            <person name="Bloem J."/>
            <person name="Labutti K."/>
            <person name="Salamov A."/>
            <person name="Andreopoulos B."/>
            <person name="Baker S."/>
            <person name="Barry K."/>
            <person name="Bills G."/>
            <person name="Bluhm B."/>
            <person name="Cannon C."/>
            <person name="Castanera R."/>
            <person name="Culley D."/>
            <person name="Daum C."/>
            <person name="Ezra D."/>
            <person name="Gonzalez J."/>
            <person name="Henrissat B."/>
            <person name="Kuo A."/>
            <person name="Liang C."/>
            <person name="Lipzen A."/>
            <person name="Lutzoni F."/>
            <person name="Magnuson J."/>
            <person name="Mondo S."/>
            <person name="Nolan M."/>
            <person name="Ohm R."/>
            <person name="Pangilinan J."/>
            <person name="Park H.-J."/>
            <person name="Ramirez L."/>
            <person name="Alfaro M."/>
            <person name="Sun H."/>
            <person name="Tritt A."/>
            <person name="Yoshinaga Y."/>
            <person name="Zwiers L.-H."/>
            <person name="Turgeon B."/>
            <person name="Goodwin S."/>
            <person name="Spatafora J."/>
            <person name="Crous P."/>
            <person name="Grigoriev I."/>
        </authorList>
    </citation>
    <scope>NUCLEOTIDE SEQUENCE</scope>
    <source>
        <strain evidence="1">CBS 690.94</strain>
    </source>
</reference>
<gene>
    <name evidence="1" type="ORF">P171DRAFT_428409</name>
</gene>
<name>A0A9P4UDY1_9PLEO</name>
<protein>
    <submittedName>
        <fullName evidence="1">Uncharacterized protein</fullName>
    </submittedName>
</protein>
<proteinExistence type="predicted"/>
<dbReference type="AlphaFoldDB" id="A0A9P4UDY1"/>
<sequence>MRILQSSQNRTRAAVTPKQRCGNSLLRDSRFCRDHACLIRECPRERNEDGGLYCRYDTCRSDLCFNPVATLGSSRYCTDHECLATGCYQEASPAGVLCKEHTCLAKSCLRVCVPGLFGYCKRHEHKGLRSNDNFADAATWTGHGCSEGHNVHEFGYNELEDR</sequence>
<evidence type="ECO:0000313" key="1">
    <source>
        <dbReference type="EMBL" id="KAF2448309.1"/>
    </source>
</evidence>
<organism evidence="1 2">
    <name type="scientific">Karstenula rhodostoma CBS 690.94</name>
    <dbReference type="NCBI Taxonomy" id="1392251"/>
    <lineage>
        <taxon>Eukaryota</taxon>
        <taxon>Fungi</taxon>
        <taxon>Dikarya</taxon>
        <taxon>Ascomycota</taxon>
        <taxon>Pezizomycotina</taxon>
        <taxon>Dothideomycetes</taxon>
        <taxon>Pleosporomycetidae</taxon>
        <taxon>Pleosporales</taxon>
        <taxon>Massarineae</taxon>
        <taxon>Didymosphaeriaceae</taxon>
        <taxon>Karstenula</taxon>
    </lineage>
</organism>
<dbReference type="OrthoDB" id="4847120at2759"/>
<dbReference type="Proteomes" id="UP000799764">
    <property type="component" value="Unassembled WGS sequence"/>
</dbReference>
<evidence type="ECO:0000313" key="2">
    <source>
        <dbReference type="Proteomes" id="UP000799764"/>
    </source>
</evidence>